<feature type="modified residue" description="4-aspartylphosphate" evidence="6">
    <location>
        <position position="53"/>
    </location>
</feature>
<keyword evidence="4" id="KW-0804">Transcription</keyword>
<evidence type="ECO:0000259" key="8">
    <source>
        <dbReference type="PROSITE" id="PS50110"/>
    </source>
</evidence>
<dbReference type="PRINTS" id="PR00032">
    <property type="entry name" value="HTHARAC"/>
</dbReference>
<name>A0A9D1AP14_9FIRM</name>
<dbReference type="PANTHER" id="PTHR43280:SF34">
    <property type="entry name" value="ARAC-FAMILY TRANSCRIPTIONAL REGULATOR"/>
    <property type="match status" value="1"/>
</dbReference>
<dbReference type="Pfam" id="PF12833">
    <property type="entry name" value="HTH_18"/>
    <property type="match status" value="1"/>
</dbReference>
<evidence type="ECO:0000256" key="4">
    <source>
        <dbReference type="ARBA" id="ARBA00023163"/>
    </source>
</evidence>
<dbReference type="CDD" id="cd17536">
    <property type="entry name" value="REC_YesN-like"/>
    <property type="match status" value="1"/>
</dbReference>
<feature type="domain" description="Response regulatory" evidence="8">
    <location>
        <begin position="2"/>
        <end position="118"/>
    </location>
</feature>
<dbReference type="InterPro" id="IPR020449">
    <property type="entry name" value="Tscrpt_reg_AraC-type_HTH"/>
</dbReference>
<dbReference type="InterPro" id="IPR009057">
    <property type="entry name" value="Homeodomain-like_sf"/>
</dbReference>
<feature type="domain" description="HTH araC/xylS-type" evidence="7">
    <location>
        <begin position="403"/>
        <end position="502"/>
    </location>
</feature>
<dbReference type="SUPFAM" id="SSF52172">
    <property type="entry name" value="CheY-like"/>
    <property type="match status" value="1"/>
</dbReference>
<dbReference type="Gene3D" id="1.10.10.60">
    <property type="entry name" value="Homeodomain-like"/>
    <property type="match status" value="2"/>
</dbReference>
<evidence type="ECO:0000256" key="5">
    <source>
        <dbReference type="ARBA" id="ARBA00024867"/>
    </source>
</evidence>
<reference evidence="9" key="2">
    <citation type="journal article" date="2021" name="PeerJ">
        <title>Extensive microbial diversity within the chicken gut microbiome revealed by metagenomics and culture.</title>
        <authorList>
            <person name="Gilroy R."/>
            <person name="Ravi A."/>
            <person name="Getino M."/>
            <person name="Pursley I."/>
            <person name="Horton D.L."/>
            <person name="Alikhan N.F."/>
            <person name="Baker D."/>
            <person name="Gharbi K."/>
            <person name="Hall N."/>
            <person name="Watson M."/>
            <person name="Adriaenssens E.M."/>
            <person name="Foster-Nyarko E."/>
            <person name="Jarju S."/>
            <person name="Secka A."/>
            <person name="Antonio M."/>
            <person name="Oren A."/>
            <person name="Chaudhuri R.R."/>
            <person name="La Ragione R."/>
            <person name="Hildebrand F."/>
            <person name="Pallen M.J."/>
        </authorList>
    </citation>
    <scope>NUCLEOTIDE SEQUENCE</scope>
    <source>
        <strain evidence="9">ChiSxjej1B13-7958</strain>
    </source>
</reference>
<comment type="function">
    <text evidence="5">May play the central regulatory role in sporulation. It may be an element of the effector pathway responsible for the activation of sporulation genes in response to nutritional stress. Spo0A may act in concert with spo0H (a sigma factor) to control the expression of some genes that are critical to the sporulation process.</text>
</comment>
<keyword evidence="6" id="KW-0597">Phosphoprotein</keyword>
<dbReference type="GO" id="GO:0000160">
    <property type="term" value="P:phosphorelay signal transduction system"/>
    <property type="evidence" value="ECO:0007669"/>
    <property type="project" value="InterPro"/>
</dbReference>
<evidence type="ECO:0000256" key="6">
    <source>
        <dbReference type="PROSITE-ProRule" id="PRU00169"/>
    </source>
</evidence>
<protein>
    <recommendedName>
        <fullName evidence="1">Stage 0 sporulation protein A homolog</fullName>
    </recommendedName>
</protein>
<dbReference type="Proteomes" id="UP000824242">
    <property type="component" value="Unassembled WGS sequence"/>
</dbReference>
<dbReference type="InterPro" id="IPR018060">
    <property type="entry name" value="HTH_AraC"/>
</dbReference>
<evidence type="ECO:0000313" key="9">
    <source>
        <dbReference type="EMBL" id="HIR47632.1"/>
    </source>
</evidence>
<dbReference type="AlphaFoldDB" id="A0A9D1AP14"/>
<evidence type="ECO:0000256" key="3">
    <source>
        <dbReference type="ARBA" id="ARBA00023125"/>
    </source>
</evidence>
<keyword evidence="3" id="KW-0238">DNA-binding</keyword>
<organism evidence="9 10">
    <name type="scientific">Candidatus Caccousia avicola</name>
    <dbReference type="NCBI Taxonomy" id="2840721"/>
    <lineage>
        <taxon>Bacteria</taxon>
        <taxon>Bacillati</taxon>
        <taxon>Bacillota</taxon>
        <taxon>Clostridia</taxon>
        <taxon>Eubacteriales</taxon>
        <taxon>Oscillospiraceae</taxon>
        <taxon>Oscillospiraceae incertae sedis</taxon>
        <taxon>Candidatus Caccousia</taxon>
    </lineage>
</organism>
<gene>
    <name evidence="9" type="ORF">IAB89_08275</name>
</gene>
<dbReference type="SMART" id="SM00448">
    <property type="entry name" value="REC"/>
    <property type="match status" value="1"/>
</dbReference>
<dbReference type="PROSITE" id="PS01124">
    <property type="entry name" value="HTH_ARAC_FAMILY_2"/>
    <property type="match status" value="1"/>
</dbReference>
<evidence type="ECO:0000256" key="2">
    <source>
        <dbReference type="ARBA" id="ARBA00023015"/>
    </source>
</evidence>
<dbReference type="PANTHER" id="PTHR43280">
    <property type="entry name" value="ARAC-FAMILY TRANSCRIPTIONAL REGULATOR"/>
    <property type="match status" value="1"/>
</dbReference>
<reference evidence="9" key="1">
    <citation type="submission" date="2020-10" db="EMBL/GenBank/DDBJ databases">
        <authorList>
            <person name="Gilroy R."/>
        </authorList>
    </citation>
    <scope>NUCLEOTIDE SEQUENCE</scope>
    <source>
        <strain evidence="9">ChiSxjej1B13-7958</strain>
    </source>
</reference>
<dbReference type="GO" id="GO:0003700">
    <property type="term" value="F:DNA-binding transcription factor activity"/>
    <property type="evidence" value="ECO:0007669"/>
    <property type="project" value="InterPro"/>
</dbReference>
<evidence type="ECO:0000313" key="10">
    <source>
        <dbReference type="Proteomes" id="UP000824242"/>
    </source>
</evidence>
<dbReference type="EMBL" id="DVGZ01000088">
    <property type="protein sequence ID" value="HIR47632.1"/>
    <property type="molecule type" value="Genomic_DNA"/>
</dbReference>
<dbReference type="Pfam" id="PF00072">
    <property type="entry name" value="Response_reg"/>
    <property type="match status" value="1"/>
</dbReference>
<accession>A0A9D1AP14</accession>
<dbReference type="SUPFAM" id="SSF46689">
    <property type="entry name" value="Homeodomain-like"/>
    <property type="match status" value="1"/>
</dbReference>
<sequence length="518" mass="58845">MKVLIAEDEIYSRRSLIKQLSRYDAGMEIVEASNGRQAWELYQQHRPELVLSDIKMPFMTGLELLKLIMEQHAETKVILISGYAEFQYAQEALNAGAAGYLLKPLSDEALYSCLRKNLQQNTHQKQFEQEMELLKNTDSLSRYIEEGITAGRMKEDYINASLFSHILSPYWVACLLFSADRCPDSSHLHQTCKELFSRESCPEYRTAALSRCQWVIVMRAQDGVEQTFLHLSDLLRKQGWKVWIGLNGPQKEPSSLPAAFEEASTAIQYRVLDADTALFSCPALEKQRTVHKALFRYEDRLFHLLEQHRVSEACDLVTGELSRLRADPHLSLEGCRDFLRQLAAVLEKTAKNASHPAGLSEWTVLPASCETPEALAEAVCQTIALASSLLESSPAGDESSIVERVLAHINQNYNKDISLKELAENIFFMNHTYLSHLIREKTGKNYSSYLRELRIRHAKELLRDPNLSITDVASFSGYNDSSQFIQVFKKEVGITPKKYQEMLRDGSGAELSGKEHQE</sequence>
<dbReference type="InterPro" id="IPR011006">
    <property type="entry name" value="CheY-like_superfamily"/>
</dbReference>
<comment type="caution">
    <text evidence="9">The sequence shown here is derived from an EMBL/GenBank/DDBJ whole genome shotgun (WGS) entry which is preliminary data.</text>
</comment>
<evidence type="ECO:0000256" key="1">
    <source>
        <dbReference type="ARBA" id="ARBA00018672"/>
    </source>
</evidence>
<keyword evidence="2" id="KW-0805">Transcription regulation</keyword>
<dbReference type="PROSITE" id="PS50110">
    <property type="entry name" value="RESPONSE_REGULATORY"/>
    <property type="match status" value="1"/>
</dbReference>
<dbReference type="SMART" id="SM00342">
    <property type="entry name" value="HTH_ARAC"/>
    <property type="match status" value="1"/>
</dbReference>
<proteinExistence type="predicted"/>
<dbReference type="Gene3D" id="3.40.50.2300">
    <property type="match status" value="1"/>
</dbReference>
<dbReference type="InterPro" id="IPR001789">
    <property type="entry name" value="Sig_transdc_resp-reg_receiver"/>
</dbReference>
<evidence type="ECO:0000259" key="7">
    <source>
        <dbReference type="PROSITE" id="PS01124"/>
    </source>
</evidence>
<dbReference type="GO" id="GO:0043565">
    <property type="term" value="F:sequence-specific DNA binding"/>
    <property type="evidence" value="ECO:0007669"/>
    <property type="project" value="InterPro"/>
</dbReference>